<accession>A0A857N5M8</accession>
<dbReference type="RefSeq" id="WP_161931741.1">
    <property type="nucleotide sequence ID" value="NZ_CP047901.1"/>
</dbReference>
<feature type="transmembrane region" description="Helical" evidence="1">
    <location>
        <begin position="138"/>
        <end position="159"/>
    </location>
</feature>
<name>A0A857N5M8_9BACT</name>
<dbReference type="Gene3D" id="2.60.40.420">
    <property type="entry name" value="Cupredoxins - blue copper proteins"/>
    <property type="match status" value="1"/>
</dbReference>
<reference evidence="5" key="1">
    <citation type="journal article" date="2020" name="Microorganisms">
        <title>Complete Genome of a Member of a New Bacterial Lineage in the Microgenomates Group Reveals an Unusual Nucleotide Composition Disparity Between Two Strands of DNA and Limited Metabolic Potential.</title>
        <authorList>
            <person name="Kadnikov V.V."/>
            <person name="Mardanov A.V."/>
            <person name="Beletsky A.V."/>
            <person name="Karnachuk O.V."/>
            <person name="Ravin N.V."/>
        </authorList>
    </citation>
    <scope>NUCLEOTIDE SEQUENCE [LARGE SCALE GENOMIC DNA]</scope>
</reference>
<protein>
    <submittedName>
        <fullName evidence="4">Sulfite exporter TauE/SafE fused to cupredoxin-like domain</fullName>
    </submittedName>
</protein>
<gene>
    <name evidence="4" type="ORF">MICH65_0375</name>
</gene>
<dbReference type="EMBL" id="CP047901">
    <property type="protein sequence ID" value="QHO63356.1"/>
    <property type="molecule type" value="Genomic_DNA"/>
</dbReference>
<feature type="transmembrane region" description="Helical" evidence="1">
    <location>
        <begin position="6"/>
        <end position="31"/>
    </location>
</feature>
<keyword evidence="5" id="KW-1185">Reference proteome</keyword>
<evidence type="ECO:0000259" key="2">
    <source>
        <dbReference type="Pfam" id="PF13386"/>
    </source>
</evidence>
<evidence type="ECO:0000313" key="5">
    <source>
        <dbReference type="Proteomes" id="UP000463983"/>
    </source>
</evidence>
<dbReference type="Pfam" id="PF13386">
    <property type="entry name" value="DsbD_2"/>
    <property type="match status" value="1"/>
</dbReference>
<feature type="transmembrane region" description="Helical" evidence="1">
    <location>
        <begin position="171"/>
        <end position="193"/>
    </location>
</feature>
<evidence type="ECO:0000259" key="3">
    <source>
        <dbReference type="Pfam" id="PF13473"/>
    </source>
</evidence>
<evidence type="ECO:0000313" key="4">
    <source>
        <dbReference type="EMBL" id="QHO63356.1"/>
    </source>
</evidence>
<feature type="transmembrane region" description="Helical" evidence="1">
    <location>
        <begin position="91"/>
        <end position="109"/>
    </location>
</feature>
<dbReference type="PANTHER" id="PTHR42208:SF1">
    <property type="entry name" value="HEAVY METAL TRANSPORTER"/>
    <property type="match status" value="1"/>
</dbReference>
<evidence type="ECO:0000256" key="1">
    <source>
        <dbReference type="SAM" id="Phobius"/>
    </source>
</evidence>
<organism evidence="4 5">
    <name type="scientific">Candidatus Chazhemtobacterium aquaticus</name>
    <dbReference type="NCBI Taxonomy" id="2715735"/>
    <lineage>
        <taxon>Bacteria</taxon>
        <taxon>Candidatus Chazhemtobacteraceae</taxon>
        <taxon>Candidatus Chazhemtobacterium</taxon>
    </lineage>
</organism>
<proteinExistence type="predicted"/>
<feature type="domain" description="EfeO-type cupredoxin-like" evidence="3">
    <location>
        <begin position="261"/>
        <end position="344"/>
    </location>
</feature>
<dbReference type="AlphaFoldDB" id="A0A857N5M8"/>
<dbReference type="Proteomes" id="UP000463983">
    <property type="component" value="Chromosome"/>
</dbReference>
<dbReference type="KEGG" id="caqa:MICH65_0375"/>
<feature type="transmembrane region" description="Helical" evidence="1">
    <location>
        <begin position="52"/>
        <end position="79"/>
    </location>
</feature>
<dbReference type="InterPro" id="IPR028096">
    <property type="entry name" value="EfeO_Cupredoxin"/>
</dbReference>
<feature type="domain" description="Urease accessory protein UreH-like transmembrane" evidence="2">
    <location>
        <begin position="6"/>
        <end position="220"/>
    </location>
</feature>
<keyword evidence="1" id="KW-1133">Transmembrane helix</keyword>
<dbReference type="PANTHER" id="PTHR42208">
    <property type="entry name" value="HEAVY METAL TRANSPORTER-RELATED"/>
    <property type="match status" value="1"/>
</dbReference>
<feature type="transmembrane region" description="Helical" evidence="1">
    <location>
        <begin position="205"/>
        <end position="222"/>
    </location>
</feature>
<dbReference type="Pfam" id="PF13473">
    <property type="entry name" value="Cupredoxin_1"/>
    <property type="match status" value="1"/>
</dbReference>
<sequence length="347" mass="38235">MNYWIIFLTGLTTGGISCLAMQGGLLASVIANQKGEELGQGKSKQGLMELDALDWLPAGMFLLSKLVVHTIFGFLLGALGSVITLSLEARLAFQIFTVLFMLATAMNLFEVHPVFRYVLIQPPRFVNRWIRNTTKSKALFAPMVLGAMTIFIPCGVTQAMEVLAINTGNPVMGALVMFSFVLGTSPLFAIVGVATAKLSERWNKWFLQIAAVGLIFMSLYYLNGVLTVINFPINWQKITYLVTTPMSQIGDDNLVEVVDGVQKVTVEIKNNGYSPKSFTVKAGIPVEMTIKSDGVYSCALAFTFKQFKINEFLDPVDERVVRFTPTEKGMFTFSCSMGMYTGVMKVI</sequence>
<keyword evidence="1" id="KW-0472">Membrane</keyword>
<dbReference type="InterPro" id="IPR008972">
    <property type="entry name" value="Cupredoxin"/>
</dbReference>
<keyword evidence="1" id="KW-0812">Transmembrane</keyword>
<dbReference type="InterPro" id="IPR039447">
    <property type="entry name" value="UreH-like_TM_dom"/>
</dbReference>
<dbReference type="SUPFAM" id="SSF49503">
    <property type="entry name" value="Cupredoxins"/>
    <property type="match status" value="1"/>
</dbReference>